<reference evidence="1" key="1">
    <citation type="submission" date="2022-05" db="EMBL/GenBank/DDBJ databases">
        <authorList>
            <person name="Friedrich I."/>
            <person name="Poehlein A."/>
            <person name="Schneider D."/>
            <person name="Hertel R."/>
            <person name="Daniel R."/>
        </authorList>
    </citation>
    <scope>NUCLEOTIDE SEQUENCE</scope>
</reference>
<keyword evidence="2" id="KW-1185">Reference proteome</keyword>
<accession>A0A9E7MPZ1</accession>
<dbReference type="PANTHER" id="PTHR34817">
    <property type="entry name" value="NUCLEOTIDYLTRANSFERASE"/>
    <property type="match status" value="1"/>
</dbReference>
<dbReference type="Pfam" id="PF10127">
    <property type="entry name" value="RlaP"/>
    <property type="match status" value="1"/>
</dbReference>
<dbReference type="InterPro" id="IPR018775">
    <property type="entry name" value="RlaP"/>
</dbReference>
<proteinExistence type="predicted"/>
<evidence type="ECO:0000313" key="1">
    <source>
        <dbReference type="EMBL" id="USN14173.1"/>
    </source>
</evidence>
<evidence type="ECO:0008006" key="3">
    <source>
        <dbReference type="Google" id="ProtNLM"/>
    </source>
</evidence>
<organism evidence="1 2">
    <name type="scientific">Brevundimonas phage vB_BpoS-Kabachok</name>
    <dbReference type="NCBI Taxonomy" id="2948600"/>
    <lineage>
        <taxon>Viruses</taxon>
        <taxon>Duplodnaviria</taxon>
        <taxon>Heunggongvirae</taxon>
        <taxon>Uroviricota</taxon>
        <taxon>Caudoviricetes</taxon>
        <taxon>Jeanschmidtviridae</taxon>
        <taxon>Marchewkavirus</taxon>
        <taxon>Marchewkavirus kabachok</taxon>
    </lineage>
</organism>
<name>A0A9E7MPZ1_9CAUD</name>
<evidence type="ECO:0000313" key="2">
    <source>
        <dbReference type="Proteomes" id="UP001056685"/>
    </source>
</evidence>
<dbReference type="PANTHER" id="PTHR34817:SF2">
    <property type="entry name" value="NUCLEOTIDYLTRANSFERASE"/>
    <property type="match status" value="1"/>
</dbReference>
<dbReference type="EMBL" id="ON529852">
    <property type="protein sequence ID" value="USN14173.1"/>
    <property type="molecule type" value="Genomic_DNA"/>
</dbReference>
<sequence length="285" mass="31780">MSYIAPVLPHDVYGEANVRLGRVEAEENVTILFAVESGSRAWGFPSPDSDNDVRFFYVRPISHYLGLESPRDVIERPIEDPWDLNGWDLRKALQLLVKGNATAMEWLSSPLIYREHGPLPARLRDLIKRHASPESSARHYFGLTRQCYAGEISNRPTAAQNAQNEADGVIVKGLTQVNLKKYLYAVRGAMSIAWIARYKEVPPMTMPALMSHAVASEAVAAEITTLLRRKSTMGEFGHGDRIAVLDEFIEAQMEWVKAQGFDRLPMSEAFAAEAEQLLLDALGIG</sequence>
<dbReference type="Proteomes" id="UP001056685">
    <property type="component" value="Segment"/>
</dbReference>
<gene>
    <name evidence="1" type="ORF">KABACHOK_03370</name>
</gene>
<protein>
    <recommendedName>
        <fullName evidence="3">Nucleotidyltransferase</fullName>
    </recommendedName>
</protein>